<evidence type="ECO:0000256" key="1">
    <source>
        <dbReference type="SAM" id="SignalP"/>
    </source>
</evidence>
<proteinExistence type="predicted"/>
<name>A0A6M2DER6_RHIMP</name>
<organism evidence="2">
    <name type="scientific">Rhipicephalus microplus</name>
    <name type="common">Cattle tick</name>
    <name type="synonym">Boophilus microplus</name>
    <dbReference type="NCBI Taxonomy" id="6941"/>
    <lineage>
        <taxon>Eukaryota</taxon>
        <taxon>Metazoa</taxon>
        <taxon>Ecdysozoa</taxon>
        <taxon>Arthropoda</taxon>
        <taxon>Chelicerata</taxon>
        <taxon>Arachnida</taxon>
        <taxon>Acari</taxon>
        <taxon>Parasitiformes</taxon>
        <taxon>Ixodida</taxon>
        <taxon>Ixodoidea</taxon>
        <taxon>Ixodidae</taxon>
        <taxon>Rhipicephalinae</taxon>
        <taxon>Rhipicephalus</taxon>
        <taxon>Boophilus</taxon>
    </lineage>
</organism>
<protein>
    <submittedName>
        <fullName evidence="2">Putative secreted protein synganglion overexpressed</fullName>
    </submittedName>
</protein>
<feature type="signal peptide" evidence="1">
    <location>
        <begin position="1"/>
        <end position="30"/>
    </location>
</feature>
<dbReference type="AlphaFoldDB" id="A0A6M2DER6"/>
<accession>A0A6M2DER6</accession>
<sequence length="67" mass="7908">MSPRKRLSLLLQEMSFVLFLFRRCGVPVNAYELDVFIQLHYGRTQARLPDSHVDTARRWLLAQTKCD</sequence>
<keyword evidence="1" id="KW-0732">Signal</keyword>
<feature type="chain" id="PRO_5027025462" evidence="1">
    <location>
        <begin position="31"/>
        <end position="67"/>
    </location>
</feature>
<dbReference type="EMBL" id="GHWJ01010911">
    <property type="protein sequence ID" value="NOV43648.1"/>
    <property type="molecule type" value="Transcribed_RNA"/>
</dbReference>
<evidence type="ECO:0000313" key="2">
    <source>
        <dbReference type="EMBL" id="NOV43648.1"/>
    </source>
</evidence>
<reference evidence="2" key="1">
    <citation type="submission" date="2019-09" db="EMBL/GenBank/DDBJ databases">
        <title>Organ-specific transcriptomic study of the physiology of the cattle tick, Rhipicephalus microplus.</title>
        <authorList>
            <person name="Tirloni L."/>
            <person name="Braz G."/>
            <person name="Gandara A.C.P."/>
            <person name="Sabadin G.A."/>
            <person name="da Silva R.M."/>
            <person name="Guizzo M.G."/>
            <person name="Machado J.A."/>
            <person name="Costa E.P."/>
            <person name="Gomes H.F."/>
            <person name="Moraes J."/>
            <person name="Mota M.B.S."/>
            <person name="Mesquita R.D."/>
            <person name="Alvarenga P.H."/>
            <person name="Alves F."/>
            <person name="Seixas A."/>
            <person name="da Fonseca R.N."/>
            <person name="Fogaca A."/>
            <person name="Logullo C."/>
            <person name="Tanaka A."/>
            <person name="Daffre S."/>
            <person name="Termignoni C."/>
            <person name="Vaz I.S.Jr."/>
            <person name="Oliveira P.L."/>
            <person name="Ribeiro J.M."/>
        </authorList>
    </citation>
    <scope>NUCLEOTIDE SEQUENCE</scope>
    <source>
        <strain evidence="2">Porto Alegre</strain>
    </source>
</reference>